<proteinExistence type="predicted"/>
<evidence type="ECO:0000313" key="2">
    <source>
        <dbReference type="EMBL" id="KKK64934.1"/>
    </source>
</evidence>
<accession>A0A0F8ZEP1</accession>
<evidence type="ECO:0000256" key="1">
    <source>
        <dbReference type="SAM" id="MobiDB-lite"/>
    </source>
</evidence>
<feature type="region of interest" description="Disordered" evidence="1">
    <location>
        <begin position="1"/>
        <end position="27"/>
    </location>
</feature>
<organism evidence="2">
    <name type="scientific">marine sediment metagenome</name>
    <dbReference type="NCBI Taxonomy" id="412755"/>
    <lineage>
        <taxon>unclassified sequences</taxon>
        <taxon>metagenomes</taxon>
        <taxon>ecological metagenomes</taxon>
    </lineage>
</organism>
<reference evidence="2" key="1">
    <citation type="journal article" date="2015" name="Nature">
        <title>Complex archaea that bridge the gap between prokaryotes and eukaryotes.</title>
        <authorList>
            <person name="Spang A."/>
            <person name="Saw J.H."/>
            <person name="Jorgensen S.L."/>
            <person name="Zaremba-Niedzwiedzka K."/>
            <person name="Martijn J."/>
            <person name="Lind A.E."/>
            <person name="van Eijk R."/>
            <person name="Schleper C."/>
            <person name="Guy L."/>
            <person name="Ettema T.J."/>
        </authorList>
    </citation>
    <scope>NUCLEOTIDE SEQUENCE</scope>
</reference>
<dbReference type="EMBL" id="LAZR01060797">
    <property type="protein sequence ID" value="KKK64934.1"/>
    <property type="molecule type" value="Genomic_DNA"/>
</dbReference>
<name>A0A0F8ZEP1_9ZZZZ</name>
<gene>
    <name evidence="2" type="ORF">LCGC14_2979230</name>
</gene>
<comment type="caution">
    <text evidence="2">The sequence shown here is derived from an EMBL/GenBank/DDBJ whole genome shotgun (WGS) entry which is preliminary data.</text>
</comment>
<protein>
    <submittedName>
        <fullName evidence="2">Uncharacterized protein</fullName>
    </submittedName>
</protein>
<sequence>MSTAVQKARAALKTAAPPESASLERKEPQMFMGKCVYSPPGSGAKVGDVGMLDGANQEAYVPDGTVIPLTDAATAKRAEGES</sequence>
<dbReference type="AlphaFoldDB" id="A0A0F8ZEP1"/>